<name>A0A8H6X7I4_9AGAR</name>
<dbReference type="GO" id="GO:0005509">
    <property type="term" value="F:calcium ion binding"/>
    <property type="evidence" value="ECO:0007669"/>
    <property type="project" value="InterPro"/>
</dbReference>
<evidence type="ECO:0000256" key="1">
    <source>
        <dbReference type="ARBA" id="ARBA00001913"/>
    </source>
</evidence>
<dbReference type="EMBL" id="JACAZH010000039">
    <property type="protein sequence ID" value="KAF7335882.1"/>
    <property type="molecule type" value="Genomic_DNA"/>
</dbReference>
<evidence type="ECO:0000256" key="10">
    <source>
        <dbReference type="ARBA" id="ARBA00048605"/>
    </source>
</evidence>
<comment type="caution">
    <text evidence="15">The sequence shown here is derived from an EMBL/GenBank/DDBJ whole genome shotgun (WGS) entry which is preliminary data.</text>
</comment>
<evidence type="ECO:0000256" key="11">
    <source>
        <dbReference type="PIRSR" id="PIRSR601382-2"/>
    </source>
</evidence>
<comment type="pathway">
    <text evidence="2">Protein modification; protein glycosylation.</text>
</comment>
<evidence type="ECO:0000256" key="13">
    <source>
        <dbReference type="RuleBase" id="RU361193"/>
    </source>
</evidence>
<evidence type="ECO:0000256" key="12">
    <source>
        <dbReference type="PIRSR" id="PIRSR601382-3"/>
    </source>
</evidence>
<evidence type="ECO:0000256" key="9">
    <source>
        <dbReference type="ARBA" id="ARBA00047669"/>
    </source>
</evidence>
<sequence>MRLFAVVPVLSLFSCSLAGVTIQRAGVSVPESMTNIAPGIMLFLTTTWLPSAWVTSTFACVRDDNSVYRWTRGIIWAQWFRFKYPILLEEAKEVADKLIFAWLGDNDIPYGFLNFTTNEAQTNIAEAGSLTLEWSTLNKYTQNTTYEKLATEAVMHIANLPAPLPGLATQIIDPTTGDFVGDTWGSGNDLYSEYLVKYARLSNTNDPIYIDTWKTAVDSSIHTLLKVNTRTTHTSPIATDGNILHVGSYLTCFYAGNWFYGGKSVRNENIVNYGLALNDGCWNTYASTLTGIGPESFAFSEDGNYIGGAAPTADQLEFYDEYGFYIPDSIYVLRPEVLESKFYAWRGDTKYPDRAASAIDSFNKYLAVPSGDFAGLKDVTVGAPGGYWDVMESFWFAEVLKYLYLTFDDPNHISLDEYVYNTECLPFKAPPALDSH</sequence>
<comment type="catalytic activity">
    <reaction evidence="9">
        <text>N(4)-(alpha-D-Man-(1-&gt;2)-alpha-D-Man-(1-&gt;2)-alpha-D-Man-(1-&gt;3)-[alpha-D-Man-(1-&gt;3)-[alpha-D-Man-(1-&gt;2)-alpha-D-Man-(1-&gt;6)]-alpha-D-Man-(1-&gt;6)]-beta-D-Man-(1-&gt;4)-beta-D-GlcNAc-(1-&gt;4)-beta-D-GlcNAc)-L-asparaginyl-[protein] (N-glucan mannose isomer 8A1,2,3B1,3) + 3 H2O = N(4)-(alpha-D-Man-(1-&gt;3)-[alpha-D-Man-(1-&gt;3)-[alpha-D-Man-(1-&gt;6)]-alpha-D-Man-(1-&gt;6)]-beta-D-Man-(1-&gt;4)-beta-D-GlcNAc-(1-&gt;4)-beta-D-GlcNAc)-L-asparaginyl-[protein] (N-glucan mannose isomer 5A1,2) + 3 beta-D-mannose</text>
        <dbReference type="Rhea" id="RHEA:56028"/>
        <dbReference type="Rhea" id="RHEA-COMP:14358"/>
        <dbReference type="Rhea" id="RHEA-COMP:14367"/>
        <dbReference type="ChEBI" id="CHEBI:15377"/>
        <dbReference type="ChEBI" id="CHEBI:28563"/>
        <dbReference type="ChEBI" id="CHEBI:59087"/>
        <dbReference type="ChEBI" id="CHEBI:60628"/>
        <dbReference type="EC" id="3.2.1.113"/>
    </reaction>
</comment>
<keyword evidence="16" id="KW-1185">Reference proteome</keyword>
<dbReference type="Gene3D" id="1.50.10.10">
    <property type="match status" value="1"/>
</dbReference>
<keyword evidence="7" id="KW-0325">Glycoprotein</keyword>
<dbReference type="GO" id="GO:0004571">
    <property type="term" value="F:mannosyl-oligosaccharide 1,2-alpha-mannosidase activity"/>
    <property type="evidence" value="ECO:0007669"/>
    <property type="project" value="UniProtKB-EC"/>
</dbReference>
<dbReference type="AlphaFoldDB" id="A0A8H6X7I4"/>
<keyword evidence="6 12" id="KW-1015">Disulfide bond</keyword>
<feature type="disulfide bond" evidence="12">
    <location>
        <begin position="252"/>
        <end position="281"/>
    </location>
</feature>
<reference evidence="15" key="1">
    <citation type="submission" date="2020-05" db="EMBL/GenBank/DDBJ databases">
        <title>Mycena genomes resolve the evolution of fungal bioluminescence.</title>
        <authorList>
            <person name="Tsai I.J."/>
        </authorList>
    </citation>
    <scope>NUCLEOTIDE SEQUENCE</scope>
    <source>
        <strain evidence="15">160909Yilan</strain>
    </source>
</reference>
<dbReference type="Pfam" id="PF01532">
    <property type="entry name" value="Glyco_hydro_47"/>
    <property type="match status" value="1"/>
</dbReference>
<keyword evidence="4 14" id="KW-0732">Signal</keyword>
<organism evidence="15 16">
    <name type="scientific">Mycena sanguinolenta</name>
    <dbReference type="NCBI Taxonomy" id="230812"/>
    <lineage>
        <taxon>Eukaryota</taxon>
        <taxon>Fungi</taxon>
        <taxon>Dikarya</taxon>
        <taxon>Basidiomycota</taxon>
        <taxon>Agaricomycotina</taxon>
        <taxon>Agaricomycetes</taxon>
        <taxon>Agaricomycetidae</taxon>
        <taxon>Agaricales</taxon>
        <taxon>Marasmiineae</taxon>
        <taxon>Mycenaceae</taxon>
        <taxon>Mycena</taxon>
    </lineage>
</organism>
<feature type="binding site" evidence="11">
    <location>
        <position position="422"/>
    </location>
    <ligand>
        <name>Ca(2+)</name>
        <dbReference type="ChEBI" id="CHEBI:29108"/>
    </ligand>
</feature>
<protein>
    <recommendedName>
        <fullName evidence="13">alpha-1,2-Mannosidase</fullName>
        <ecNumber evidence="13">3.2.1.-</ecNumber>
    </recommendedName>
</protein>
<dbReference type="InterPro" id="IPR050749">
    <property type="entry name" value="Glycosyl_Hydrolase_47"/>
</dbReference>
<dbReference type="InterPro" id="IPR036026">
    <property type="entry name" value="Seven-hairpin_glycosidases"/>
</dbReference>
<comment type="similarity">
    <text evidence="3 13">Belongs to the glycosyl hydrolase 47 family.</text>
</comment>
<evidence type="ECO:0000313" key="16">
    <source>
        <dbReference type="Proteomes" id="UP000623467"/>
    </source>
</evidence>
<keyword evidence="5 13" id="KW-0378">Hydrolase</keyword>
<dbReference type="EC" id="3.2.1.-" evidence="13"/>
<evidence type="ECO:0000256" key="14">
    <source>
        <dbReference type="SAM" id="SignalP"/>
    </source>
</evidence>
<dbReference type="SUPFAM" id="SSF48225">
    <property type="entry name" value="Seven-hairpin glycosidases"/>
    <property type="match status" value="1"/>
</dbReference>
<accession>A0A8H6X7I4</accession>
<keyword evidence="11" id="KW-0479">Metal-binding</keyword>
<dbReference type="PRINTS" id="PR00747">
    <property type="entry name" value="GLYHDRLASE47"/>
</dbReference>
<dbReference type="PROSITE" id="PS51257">
    <property type="entry name" value="PROKAR_LIPOPROTEIN"/>
    <property type="match status" value="1"/>
</dbReference>
<gene>
    <name evidence="15" type="ORF">MSAN_02325200</name>
</gene>
<keyword evidence="11" id="KW-0106">Calcium</keyword>
<evidence type="ECO:0000256" key="2">
    <source>
        <dbReference type="ARBA" id="ARBA00004922"/>
    </source>
</evidence>
<evidence type="ECO:0000256" key="4">
    <source>
        <dbReference type="ARBA" id="ARBA00022729"/>
    </source>
</evidence>
<dbReference type="InterPro" id="IPR001382">
    <property type="entry name" value="Glyco_hydro_47"/>
</dbReference>
<keyword evidence="8 13" id="KW-0326">Glycosidase</keyword>
<feature type="chain" id="PRO_5034761128" description="alpha-1,2-Mannosidase" evidence="14">
    <location>
        <begin position="19"/>
        <end position="436"/>
    </location>
</feature>
<dbReference type="PANTHER" id="PTHR11742:SF101">
    <property type="entry name" value="MANNOSYL-OLIGOSACCHARIDE ALPHA-1,2-MANNOSIDASE 1B"/>
    <property type="match status" value="1"/>
</dbReference>
<evidence type="ECO:0000256" key="8">
    <source>
        <dbReference type="ARBA" id="ARBA00023295"/>
    </source>
</evidence>
<evidence type="ECO:0000313" key="15">
    <source>
        <dbReference type="EMBL" id="KAF7335882.1"/>
    </source>
</evidence>
<evidence type="ECO:0000256" key="7">
    <source>
        <dbReference type="ARBA" id="ARBA00023180"/>
    </source>
</evidence>
<dbReference type="GO" id="GO:0036503">
    <property type="term" value="P:ERAD pathway"/>
    <property type="evidence" value="ECO:0007669"/>
    <property type="project" value="UniProtKB-ARBA"/>
</dbReference>
<dbReference type="GO" id="GO:0016020">
    <property type="term" value="C:membrane"/>
    <property type="evidence" value="ECO:0007669"/>
    <property type="project" value="InterPro"/>
</dbReference>
<dbReference type="Proteomes" id="UP000623467">
    <property type="component" value="Unassembled WGS sequence"/>
</dbReference>
<comment type="catalytic activity">
    <reaction evidence="10">
        <text>N(4)-(alpha-D-Man-(1-&gt;2)-alpha-D-Man-(1-&gt;2)-alpha-D-Man-(1-&gt;3)-[alpha-D-Man-(1-&gt;2)-alpha-D-Man-(1-&gt;3)-[alpha-D-Man-(1-&gt;2)-alpha-D-Man-(1-&gt;6)]-alpha-D-Man-(1-&gt;6)]-beta-D-Man-(1-&gt;4)-beta-D-GlcNAc-(1-&gt;4)-beta-D-GlcNAc)-L-asparaginyl-[protein] (N-glucan mannose isomer 9A1,2,3B1,2,3) + 4 H2O = N(4)-(alpha-D-Man-(1-&gt;3)-[alpha-D-Man-(1-&gt;3)-[alpha-D-Man-(1-&gt;6)]-alpha-D-Man-(1-&gt;6)]-beta-D-Man-(1-&gt;4)-beta-D-GlcNAc-(1-&gt;4)-beta-D-GlcNAc)-L-asparaginyl-[protein] (N-glucan mannose isomer 5A1,2) + 4 beta-D-mannose</text>
        <dbReference type="Rhea" id="RHEA:56008"/>
        <dbReference type="Rhea" id="RHEA-COMP:14356"/>
        <dbReference type="Rhea" id="RHEA-COMP:14367"/>
        <dbReference type="ChEBI" id="CHEBI:15377"/>
        <dbReference type="ChEBI" id="CHEBI:28563"/>
        <dbReference type="ChEBI" id="CHEBI:59087"/>
        <dbReference type="ChEBI" id="CHEBI:139493"/>
        <dbReference type="EC" id="3.2.1.113"/>
    </reaction>
</comment>
<evidence type="ECO:0000256" key="5">
    <source>
        <dbReference type="ARBA" id="ARBA00022801"/>
    </source>
</evidence>
<feature type="signal peptide" evidence="14">
    <location>
        <begin position="1"/>
        <end position="18"/>
    </location>
</feature>
<dbReference type="OrthoDB" id="8118055at2759"/>
<dbReference type="InterPro" id="IPR012341">
    <property type="entry name" value="6hp_glycosidase-like_sf"/>
</dbReference>
<dbReference type="GO" id="GO:0005975">
    <property type="term" value="P:carbohydrate metabolic process"/>
    <property type="evidence" value="ECO:0007669"/>
    <property type="project" value="InterPro"/>
</dbReference>
<evidence type="ECO:0000256" key="6">
    <source>
        <dbReference type="ARBA" id="ARBA00023157"/>
    </source>
</evidence>
<evidence type="ECO:0000256" key="3">
    <source>
        <dbReference type="ARBA" id="ARBA00007658"/>
    </source>
</evidence>
<dbReference type="GO" id="GO:0005783">
    <property type="term" value="C:endoplasmic reticulum"/>
    <property type="evidence" value="ECO:0007669"/>
    <property type="project" value="TreeGrafter"/>
</dbReference>
<proteinExistence type="inferred from homology"/>
<dbReference type="PANTHER" id="PTHR11742">
    <property type="entry name" value="MANNOSYL-OLIGOSACCHARIDE ALPHA-1,2-MANNOSIDASE-RELATED"/>
    <property type="match status" value="1"/>
</dbReference>
<comment type="cofactor">
    <cofactor evidence="1 11">
        <name>Ca(2+)</name>
        <dbReference type="ChEBI" id="CHEBI:29108"/>
    </cofactor>
</comment>